<comment type="function">
    <text evidence="1">VSG forms a coat on the surface of the parasite. The trypanosome evades the immune response of the host by expressing a series of antigenically distinct VSGs from an estimated 1000 VSG genes.</text>
</comment>
<evidence type="ECO:0000256" key="4">
    <source>
        <dbReference type="ARBA" id="ARBA00022622"/>
    </source>
</evidence>
<keyword evidence="4" id="KW-0336">GPI-anchor</keyword>
<sequence length="252" mass="28237">MAVADWKTDTAPNPTLNNAKKALTELDTNIIQNQVHALTTIDTLETAIPEGEPAVEWLDAVKTATGDEQLTPAQAKTKIDNFFGTKRSDNISRPFTIMIRQLHFKTTKKSEATFKSFFELDDTDVAALTAARLKDLNTKPSCHHKDSNNNNDDKNNQTCNKITNPEECKPDVGCKYNSTSKACENDPKTAVAKTNQEAGKTDISVKCFDYDTKDKCEAVNKDRKKYCGWRKGKDNEDDKKKKGAQRFQFSCQ</sequence>
<feature type="region of interest" description="Disordered" evidence="8">
    <location>
        <begin position="230"/>
        <end position="252"/>
    </location>
</feature>
<comment type="subcellular location">
    <subcellularLocation>
        <location evidence="2">Cell membrane</location>
        <topology evidence="2">Lipid-anchor</topology>
        <topology evidence="2">GPI-anchor</topology>
    </subcellularLocation>
</comment>
<evidence type="ECO:0000313" key="10">
    <source>
        <dbReference type="EMBL" id="APD74818.1"/>
    </source>
</evidence>
<evidence type="ECO:0000256" key="6">
    <source>
        <dbReference type="ARBA" id="ARBA00023180"/>
    </source>
</evidence>
<keyword evidence="3" id="KW-1003">Cell membrane</keyword>
<evidence type="ECO:0000256" key="1">
    <source>
        <dbReference type="ARBA" id="ARBA00002523"/>
    </source>
</evidence>
<feature type="region of interest" description="Disordered" evidence="8">
    <location>
        <begin position="138"/>
        <end position="158"/>
    </location>
</feature>
<keyword evidence="7" id="KW-0449">Lipoprotein</keyword>
<keyword evidence="6" id="KW-0325">Glycoprotein</keyword>
<dbReference type="GO" id="GO:0098552">
    <property type="term" value="C:side of membrane"/>
    <property type="evidence" value="ECO:0007669"/>
    <property type="project" value="UniProtKB-KW"/>
</dbReference>
<reference evidence="10" key="1">
    <citation type="submission" date="2016-08" db="EMBL/GenBank/DDBJ databases">
        <title>VSG repertoire of Trypanosoma brucei EATRO 1125.</title>
        <authorList>
            <person name="Cross G.A."/>
        </authorList>
    </citation>
    <scope>NUCLEOTIDE SEQUENCE</scope>
    <source>
        <strain evidence="10">EATRO 1125</strain>
    </source>
</reference>
<evidence type="ECO:0000256" key="8">
    <source>
        <dbReference type="SAM" id="MobiDB-lite"/>
    </source>
</evidence>
<dbReference type="GO" id="GO:0005886">
    <property type="term" value="C:plasma membrane"/>
    <property type="evidence" value="ECO:0007669"/>
    <property type="project" value="UniProtKB-SubCell"/>
</dbReference>
<feature type="domain" description="Trypanosome variant surface glycoprotein C-terminal" evidence="9">
    <location>
        <begin position="159"/>
        <end position="233"/>
    </location>
</feature>
<dbReference type="EMBL" id="KX700862">
    <property type="protein sequence ID" value="APD74818.1"/>
    <property type="molecule type" value="Genomic_DNA"/>
</dbReference>
<organism evidence="10">
    <name type="scientific">Trypanosoma brucei</name>
    <dbReference type="NCBI Taxonomy" id="5691"/>
    <lineage>
        <taxon>Eukaryota</taxon>
        <taxon>Discoba</taxon>
        <taxon>Euglenozoa</taxon>
        <taxon>Kinetoplastea</taxon>
        <taxon>Metakinetoplastina</taxon>
        <taxon>Trypanosomatida</taxon>
        <taxon>Trypanosomatidae</taxon>
        <taxon>Trypanosoma</taxon>
    </lineage>
</organism>
<protein>
    <submittedName>
        <fullName evidence="10">Variant surface glycoprotein 1125.4294</fullName>
    </submittedName>
</protein>
<dbReference type="VEuPathDB" id="TriTrypDB:Tb427_000094300"/>
<proteinExistence type="predicted"/>
<evidence type="ECO:0000256" key="3">
    <source>
        <dbReference type="ARBA" id="ARBA00022475"/>
    </source>
</evidence>
<dbReference type="SUPFAM" id="SSF58087">
    <property type="entry name" value="Variant surface glycoprotein (N-terminal domain)"/>
    <property type="match status" value="1"/>
</dbReference>
<accession>A0A1J0RAR3</accession>
<evidence type="ECO:0000256" key="7">
    <source>
        <dbReference type="ARBA" id="ARBA00023288"/>
    </source>
</evidence>
<name>A0A1J0RAR3_9TRYP</name>
<feature type="compositionally biased region" description="Basic and acidic residues" evidence="8">
    <location>
        <begin position="138"/>
        <end position="155"/>
    </location>
</feature>
<evidence type="ECO:0000259" key="9">
    <source>
        <dbReference type="Pfam" id="PF10659"/>
    </source>
</evidence>
<dbReference type="InterPro" id="IPR019609">
    <property type="entry name" value="Variant_surf_glycoprt_trypan_C"/>
</dbReference>
<keyword evidence="5" id="KW-0472">Membrane</keyword>
<dbReference type="AlphaFoldDB" id="A0A1J0RAR3"/>
<dbReference type="Pfam" id="PF10659">
    <property type="entry name" value="Trypan_glycop_C"/>
    <property type="match status" value="1"/>
</dbReference>
<evidence type="ECO:0000256" key="5">
    <source>
        <dbReference type="ARBA" id="ARBA00023136"/>
    </source>
</evidence>
<evidence type="ECO:0000256" key="2">
    <source>
        <dbReference type="ARBA" id="ARBA00004609"/>
    </source>
</evidence>
<feature type="compositionally biased region" description="Basic and acidic residues" evidence="8">
    <location>
        <begin position="231"/>
        <end position="240"/>
    </location>
</feature>